<dbReference type="HOGENOM" id="CLU_171808_0_0_3"/>
<keyword evidence="1" id="KW-0472">Membrane</keyword>
<dbReference type="EMBL" id="BX548174">
    <property type="protein sequence ID" value="CAE18821.1"/>
    <property type="molecule type" value="Genomic_DNA"/>
</dbReference>
<evidence type="ECO:0000313" key="3">
    <source>
        <dbReference type="Proteomes" id="UP000001026"/>
    </source>
</evidence>
<name>Q7V2U9_PROMP</name>
<evidence type="ECO:0000256" key="1">
    <source>
        <dbReference type="SAM" id="Phobius"/>
    </source>
</evidence>
<reference evidence="2 3" key="1">
    <citation type="journal article" date="2003" name="Nature">
        <title>Genome divergence in two Prochlorococcus ecotypes reflects oceanic niche differentiation.</title>
        <authorList>
            <person name="Rocap G."/>
            <person name="Larimer F.W."/>
            <person name="Lamerdin J.E."/>
            <person name="Malfatti S."/>
            <person name="Chain P."/>
            <person name="Ahlgren N.A."/>
            <person name="Arellano A."/>
            <person name="Coleman M."/>
            <person name="Hauser L."/>
            <person name="Hess W.R."/>
            <person name="Johnson Z.I."/>
            <person name="Land M.L."/>
            <person name="Lindell D."/>
            <person name="Post A.F."/>
            <person name="Regala W."/>
            <person name="Shah M."/>
            <person name="Shaw S.L."/>
            <person name="Steglich C."/>
            <person name="Sullivan M.B."/>
            <person name="Ting C.S."/>
            <person name="Tolonen A."/>
            <person name="Webb E.A."/>
            <person name="Zinser E.R."/>
            <person name="Chisholm S.W."/>
        </authorList>
    </citation>
    <scope>NUCLEOTIDE SEQUENCE [LARGE SCALE GENOMIC DNA]</scope>
    <source>
        <strain evidence="3">CCMP1986 / NIES-2087 / MED4</strain>
    </source>
</reference>
<evidence type="ECO:0000313" key="2">
    <source>
        <dbReference type="EMBL" id="CAE18821.1"/>
    </source>
</evidence>
<protein>
    <submittedName>
        <fullName evidence="2">Uncharacterized protein</fullName>
    </submittedName>
</protein>
<feature type="transmembrane region" description="Helical" evidence="1">
    <location>
        <begin position="66"/>
        <end position="87"/>
    </location>
</feature>
<dbReference type="STRING" id="59919.PMM0362"/>
<sequence>MKIMDNFDDDLSLKQKEFVEPIDKATNKDLFEKKDEFKEATPKVLHLNSLITKNIYLFTKDPNYKLFAWLMVQLFIFSLFVLVATLMKNNLVPYINSL</sequence>
<accession>Q7V2U9</accession>
<dbReference type="Proteomes" id="UP000001026">
    <property type="component" value="Chromosome"/>
</dbReference>
<dbReference type="KEGG" id="pmm:PMM0362"/>
<keyword evidence="1" id="KW-1133">Transmembrane helix</keyword>
<organism evidence="2 3">
    <name type="scientific">Prochlorococcus marinus subsp. pastoris (strain CCMP1986 / NIES-2087 / MED4)</name>
    <dbReference type="NCBI Taxonomy" id="59919"/>
    <lineage>
        <taxon>Bacteria</taxon>
        <taxon>Bacillati</taxon>
        <taxon>Cyanobacteriota</taxon>
        <taxon>Cyanophyceae</taxon>
        <taxon>Synechococcales</taxon>
        <taxon>Prochlorococcaceae</taxon>
        <taxon>Prochlorococcus</taxon>
    </lineage>
</organism>
<proteinExistence type="predicted"/>
<gene>
    <name evidence="2" type="ordered locus">PMM0362</name>
</gene>
<dbReference type="AlphaFoldDB" id="Q7V2U9"/>
<keyword evidence="1" id="KW-0812">Transmembrane</keyword>